<dbReference type="InterPro" id="IPR013240">
    <property type="entry name" value="DNA-dir_RNA_pol1_su_RPA34"/>
</dbReference>
<dbReference type="Pfam" id="PF08208">
    <property type="entry name" value="RNA_polI_A34"/>
    <property type="match status" value="1"/>
</dbReference>
<evidence type="ECO:0000256" key="1">
    <source>
        <dbReference type="SAM" id="MobiDB-lite"/>
    </source>
</evidence>
<dbReference type="EMBL" id="JAKWBI020000302">
    <property type="protein sequence ID" value="KAJ2896962.1"/>
    <property type="molecule type" value="Genomic_DNA"/>
</dbReference>
<feature type="compositionally biased region" description="Basic residues" evidence="1">
    <location>
        <begin position="635"/>
        <end position="644"/>
    </location>
</feature>
<feature type="region of interest" description="Disordered" evidence="1">
    <location>
        <begin position="373"/>
        <end position="482"/>
    </location>
</feature>
<feature type="compositionally biased region" description="Acidic residues" evidence="1">
    <location>
        <begin position="239"/>
        <end position="250"/>
    </location>
</feature>
<feature type="compositionally biased region" description="Basic and acidic residues" evidence="1">
    <location>
        <begin position="439"/>
        <end position="448"/>
    </location>
</feature>
<feature type="compositionally biased region" description="Acidic residues" evidence="1">
    <location>
        <begin position="46"/>
        <end position="63"/>
    </location>
</feature>
<feature type="compositionally biased region" description="Acidic residues" evidence="1">
    <location>
        <begin position="416"/>
        <end position="425"/>
    </location>
</feature>
<dbReference type="PANTHER" id="PTHR28155:SF1">
    <property type="entry name" value="DNA-DIRECTED RNA POLYMERASE I SUBUNIT RPA34.5-DOMAIN-CONTAINING PROTEIN"/>
    <property type="match status" value="1"/>
</dbReference>
<feature type="compositionally biased region" description="Acidic residues" evidence="1">
    <location>
        <begin position="130"/>
        <end position="144"/>
    </location>
</feature>
<comment type="caution">
    <text evidence="2">The sequence shown here is derived from an EMBL/GenBank/DDBJ whole genome shotgun (WGS) entry which is preliminary data.</text>
</comment>
<feature type="compositionally biased region" description="Polar residues" evidence="1">
    <location>
        <begin position="148"/>
        <end position="158"/>
    </location>
</feature>
<accession>A0AAD5WQI4</accession>
<feature type="compositionally biased region" description="Basic and acidic residues" evidence="1">
    <location>
        <begin position="617"/>
        <end position="634"/>
    </location>
</feature>
<evidence type="ECO:0000313" key="2">
    <source>
        <dbReference type="EMBL" id="KAJ2896962.1"/>
    </source>
</evidence>
<dbReference type="InterPro" id="IPR053263">
    <property type="entry name" value="Euk_RPA34_RNAP_subunit"/>
</dbReference>
<dbReference type="AlphaFoldDB" id="A0AAD5WQI4"/>
<feature type="compositionally biased region" description="Acidic residues" evidence="1">
    <location>
        <begin position="162"/>
        <end position="178"/>
    </location>
</feature>
<evidence type="ECO:0000313" key="3">
    <source>
        <dbReference type="Proteomes" id="UP001201980"/>
    </source>
</evidence>
<dbReference type="PANTHER" id="PTHR28155">
    <property type="entry name" value="ACR243WP"/>
    <property type="match status" value="1"/>
</dbReference>
<feature type="compositionally biased region" description="Basic and acidic residues" evidence="1">
    <location>
        <begin position="83"/>
        <end position="99"/>
    </location>
</feature>
<sequence>MARGSKPIASLSKMARQENSTLSPQQKLKTFSQSMKPTLPDKSSSEDDSSSSDSDSDDDSDSEETTKNLFAKLNGATTSSASKDVDTKSAGKKDPKSSSESDSDEESEKETGPAKAKKASHVKSERSDSSEEEDESDSDEEESEETQRPASSKTANIKQESESESDSSESDSESGAEEDTNKPKFPKTLSQDTEMKDACSGSSEEEEEPDEKPTEKTKAPVVSKANGRNAKVARSGEFVESESSESEEDSGSNSLIPLQLHGSGFQFGSISTQDAKVMRKLAKDAQASGQKLLVFSMPASIPVTIIEKMTIDINKIKEGRALLTHNGDQYTMTSEDPSTSKEVTLTVADKGVFAKATHPNQIYHLEQVRTTTVPHAQPSIAKKAPRPQPKNLKLRCPTIGVKGKNLGKIDPNGTGSDEEEEDVEMTEPPTPNTKASPKAPEEPVLEKSKSKKRKHAEAPDAKAAATEDRQAASPAKKIRFEEIPSEVTRIVPGSVVAAKKAALAQYDVTPIEPPVYSTGLGSSQPTAGSTKKAQTPKIPSSSTIKETPILPPFPKLSGMSRPSSTPVPIPSSQRASSPVVAVDTPSKKRSKRRKKASSENVEAAEPEAADTSTLIKAEPDTPRKSTEAGDETKQKKSKKSKSKKAVLEDAAPRQVTPVMPPHVPGMKRH</sequence>
<feature type="region of interest" description="Disordered" evidence="1">
    <location>
        <begin position="511"/>
        <end position="669"/>
    </location>
</feature>
<feature type="compositionally biased region" description="Polar residues" evidence="1">
    <location>
        <begin position="519"/>
        <end position="545"/>
    </location>
</feature>
<dbReference type="Proteomes" id="UP001201980">
    <property type="component" value="Unassembled WGS sequence"/>
</dbReference>
<feature type="compositionally biased region" description="Polar residues" evidence="1">
    <location>
        <begin position="17"/>
        <end position="36"/>
    </location>
</feature>
<feature type="compositionally biased region" description="Polar residues" evidence="1">
    <location>
        <begin position="560"/>
        <end position="576"/>
    </location>
</feature>
<feature type="compositionally biased region" description="Basic and acidic residues" evidence="1">
    <location>
        <begin position="456"/>
        <end position="470"/>
    </location>
</feature>
<keyword evidence="3" id="KW-1185">Reference proteome</keyword>
<reference evidence="2" key="1">
    <citation type="submission" date="2022-07" db="EMBL/GenBank/DDBJ databases">
        <title>Draft genome sequence of Zalerion maritima ATCC 34329, a (micro)plastics degrading marine fungus.</title>
        <authorList>
            <person name="Paco A."/>
            <person name="Goncalves M.F.M."/>
            <person name="Rocha-Santos T.A.P."/>
            <person name="Alves A."/>
        </authorList>
    </citation>
    <scope>NUCLEOTIDE SEQUENCE</scope>
    <source>
        <strain evidence="2">ATCC 34329</strain>
    </source>
</reference>
<proteinExistence type="predicted"/>
<name>A0AAD5WQI4_9PEZI</name>
<dbReference type="GO" id="GO:0006360">
    <property type="term" value="P:transcription by RNA polymerase I"/>
    <property type="evidence" value="ECO:0007669"/>
    <property type="project" value="InterPro"/>
</dbReference>
<gene>
    <name evidence="2" type="ORF">MKZ38_005061</name>
</gene>
<organism evidence="2 3">
    <name type="scientific">Zalerion maritima</name>
    <dbReference type="NCBI Taxonomy" id="339359"/>
    <lineage>
        <taxon>Eukaryota</taxon>
        <taxon>Fungi</taxon>
        <taxon>Dikarya</taxon>
        <taxon>Ascomycota</taxon>
        <taxon>Pezizomycotina</taxon>
        <taxon>Sordariomycetes</taxon>
        <taxon>Lulworthiomycetidae</taxon>
        <taxon>Lulworthiales</taxon>
        <taxon>Lulworthiaceae</taxon>
        <taxon>Zalerion</taxon>
    </lineage>
</organism>
<protein>
    <submittedName>
        <fullName evidence="2">Uncharacterized protein</fullName>
    </submittedName>
</protein>
<feature type="region of interest" description="Disordered" evidence="1">
    <location>
        <begin position="1"/>
        <end position="254"/>
    </location>
</feature>